<protein>
    <submittedName>
        <fullName evidence="5">Transcriptional regulator, AsnC family</fullName>
    </submittedName>
</protein>
<dbReference type="Gene3D" id="3.30.70.920">
    <property type="match status" value="1"/>
</dbReference>
<dbReference type="GO" id="GO:0043565">
    <property type="term" value="F:sequence-specific DNA binding"/>
    <property type="evidence" value="ECO:0007669"/>
    <property type="project" value="InterPro"/>
</dbReference>
<dbReference type="PANTHER" id="PTHR30154">
    <property type="entry name" value="LEUCINE-RESPONSIVE REGULATORY PROTEIN"/>
    <property type="match status" value="1"/>
</dbReference>
<keyword evidence="6" id="KW-1185">Reference proteome</keyword>
<evidence type="ECO:0000313" key="6">
    <source>
        <dbReference type="Proteomes" id="UP000264006"/>
    </source>
</evidence>
<dbReference type="CDD" id="cd00090">
    <property type="entry name" value="HTH_ARSR"/>
    <property type="match status" value="1"/>
</dbReference>
<dbReference type="Gene3D" id="1.10.10.10">
    <property type="entry name" value="Winged helix-like DNA-binding domain superfamily/Winged helix DNA-binding domain"/>
    <property type="match status" value="1"/>
</dbReference>
<dbReference type="Proteomes" id="UP000264006">
    <property type="component" value="Chromosome"/>
</dbReference>
<dbReference type="SUPFAM" id="SSF46785">
    <property type="entry name" value="Winged helix' DNA-binding domain"/>
    <property type="match status" value="1"/>
</dbReference>
<evidence type="ECO:0000259" key="4">
    <source>
        <dbReference type="PROSITE" id="PS50956"/>
    </source>
</evidence>
<dbReference type="InterPro" id="IPR036390">
    <property type="entry name" value="WH_DNA-bd_sf"/>
</dbReference>
<keyword evidence="1" id="KW-0805">Transcription regulation</keyword>
<dbReference type="EMBL" id="CP031165">
    <property type="protein sequence ID" value="AXV09691.1"/>
    <property type="molecule type" value="Genomic_DNA"/>
</dbReference>
<feature type="domain" description="HTH asnC-type" evidence="4">
    <location>
        <begin position="6"/>
        <end position="67"/>
    </location>
</feature>
<dbReference type="FunFam" id="1.10.10.10:FF:000186">
    <property type="entry name" value="AsnC family transcriptional regulator"/>
    <property type="match status" value="1"/>
</dbReference>
<dbReference type="OrthoDB" id="166264at2"/>
<gene>
    <name evidence="5" type="ORF">DVS28_a5035</name>
</gene>
<proteinExistence type="predicted"/>
<dbReference type="InterPro" id="IPR036388">
    <property type="entry name" value="WH-like_DNA-bd_sf"/>
</dbReference>
<dbReference type="AlphaFoldDB" id="A0A346Y5E4"/>
<dbReference type="InterPro" id="IPR019887">
    <property type="entry name" value="Tscrpt_reg_AsnC/Lrp_C"/>
</dbReference>
<evidence type="ECO:0000256" key="2">
    <source>
        <dbReference type="ARBA" id="ARBA00023125"/>
    </source>
</evidence>
<dbReference type="RefSeq" id="WP_114593830.1">
    <property type="nucleotide sequence ID" value="NZ_CP031165.1"/>
</dbReference>
<dbReference type="SUPFAM" id="SSF54909">
    <property type="entry name" value="Dimeric alpha+beta barrel"/>
    <property type="match status" value="1"/>
</dbReference>
<dbReference type="GO" id="GO:0043200">
    <property type="term" value="P:response to amino acid"/>
    <property type="evidence" value="ECO:0007669"/>
    <property type="project" value="TreeGrafter"/>
</dbReference>
<evidence type="ECO:0000313" key="5">
    <source>
        <dbReference type="EMBL" id="AXV09691.1"/>
    </source>
</evidence>
<dbReference type="PRINTS" id="PR00033">
    <property type="entry name" value="HTHASNC"/>
</dbReference>
<dbReference type="GO" id="GO:0005829">
    <property type="term" value="C:cytosol"/>
    <property type="evidence" value="ECO:0007669"/>
    <property type="project" value="TreeGrafter"/>
</dbReference>
<dbReference type="SMART" id="SM00344">
    <property type="entry name" value="HTH_ASNC"/>
    <property type="match status" value="1"/>
</dbReference>
<organism evidence="5 6">
    <name type="scientific">Euzebya pacifica</name>
    <dbReference type="NCBI Taxonomy" id="1608957"/>
    <lineage>
        <taxon>Bacteria</taxon>
        <taxon>Bacillati</taxon>
        <taxon>Actinomycetota</taxon>
        <taxon>Nitriliruptoria</taxon>
        <taxon>Euzebyales</taxon>
    </lineage>
</organism>
<dbReference type="InterPro" id="IPR019885">
    <property type="entry name" value="Tscrpt_reg_HTH_AsnC-type_CS"/>
</dbReference>
<dbReference type="InterPro" id="IPR019888">
    <property type="entry name" value="Tscrpt_reg_AsnC-like"/>
</dbReference>
<keyword evidence="2" id="KW-0238">DNA-binding</keyword>
<dbReference type="InterPro" id="IPR011991">
    <property type="entry name" value="ArsR-like_HTH"/>
</dbReference>
<reference evidence="5 6" key="1">
    <citation type="submission" date="2018-09" db="EMBL/GenBank/DDBJ databases">
        <title>Complete genome sequence of Euzebya sp. DY32-46 isolated from seawater of Pacific Ocean.</title>
        <authorList>
            <person name="Xu L."/>
            <person name="Wu Y.-H."/>
            <person name="Xu X.-W."/>
        </authorList>
    </citation>
    <scope>NUCLEOTIDE SEQUENCE [LARGE SCALE GENOMIC DNA]</scope>
    <source>
        <strain evidence="5 6">DY32-46</strain>
    </source>
</reference>
<dbReference type="KEGG" id="euz:DVS28_a5035"/>
<accession>A0A346Y5E4</accession>
<evidence type="ECO:0000256" key="1">
    <source>
        <dbReference type="ARBA" id="ARBA00023015"/>
    </source>
</evidence>
<dbReference type="Pfam" id="PF01037">
    <property type="entry name" value="AsnC_trans_reg"/>
    <property type="match status" value="1"/>
</dbReference>
<keyword evidence="3" id="KW-0804">Transcription</keyword>
<dbReference type="PROSITE" id="PS50956">
    <property type="entry name" value="HTH_ASNC_2"/>
    <property type="match status" value="1"/>
</dbReference>
<name>A0A346Y5E4_9ACTN</name>
<dbReference type="PANTHER" id="PTHR30154:SF53">
    <property type="entry name" value="HTH-TYPE TRANSCRIPTIONAL REGULATOR LRPC"/>
    <property type="match status" value="1"/>
</dbReference>
<dbReference type="PROSITE" id="PS00519">
    <property type="entry name" value="HTH_ASNC_1"/>
    <property type="match status" value="1"/>
</dbReference>
<evidence type="ECO:0000256" key="3">
    <source>
        <dbReference type="ARBA" id="ARBA00023163"/>
    </source>
</evidence>
<dbReference type="InterPro" id="IPR000485">
    <property type="entry name" value="AsnC-type_HTH_dom"/>
</dbReference>
<sequence>MDERLLDETNRQLLAALQRDGRASYRELGDLVGLSPPAVADRIKRLEEAGVIVGYRAIIDLEKVGRPLMATVRVGPTTKEECDRLEAWAAEQASVLRCWRVTGEDCYHMVVAVSGPTELHHLLDGVMEYGPSNTSLVLSQPFDHAIVEPYVPADDVV</sequence>
<dbReference type="InterPro" id="IPR011008">
    <property type="entry name" value="Dimeric_a/b-barrel"/>
</dbReference>
<dbReference type="Pfam" id="PF13404">
    <property type="entry name" value="HTH_AsnC-type"/>
    <property type="match status" value="1"/>
</dbReference>